<evidence type="ECO:0000256" key="5">
    <source>
        <dbReference type="ARBA" id="ARBA00022777"/>
    </source>
</evidence>
<evidence type="ECO:0000313" key="11">
    <source>
        <dbReference type="EMBL" id="MDQ0115715.1"/>
    </source>
</evidence>
<keyword evidence="6" id="KW-0067">ATP-binding</keyword>
<keyword evidence="8" id="KW-0472">Membrane</keyword>
<feature type="transmembrane region" description="Helical" evidence="8">
    <location>
        <begin position="352"/>
        <end position="372"/>
    </location>
</feature>
<evidence type="ECO:0000256" key="6">
    <source>
        <dbReference type="ARBA" id="ARBA00022840"/>
    </source>
</evidence>
<evidence type="ECO:0000313" key="12">
    <source>
        <dbReference type="Proteomes" id="UP001229346"/>
    </source>
</evidence>
<dbReference type="InterPro" id="IPR001478">
    <property type="entry name" value="PDZ"/>
</dbReference>
<dbReference type="EMBL" id="JAUSSU010000012">
    <property type="protein sequence ID" value="MDQ0115715.1"/>
    <property type="molecule type" value="Genomic_DNA"/>
</dbReference>
<comment type="catalytic activity">
    <reaction evidence="1">
        <text>ATP + protein L-histidine = ADP + protein N-phospho-L-histidine.</text>
        <dbReference type="EC" id="2.7.13.3"/>
    </reaction>
</comment>
<dbReference type="SUPFAM" id="SSF50156">
    <property type="entry name" value="PDZ domain-like"/>
    <property type="match status" value="1"/>
</dbReference>
<keyword evidence="12" id="KW-1185">Reference proteome</keyword>
<name>A0ABT9U7T4_PAEHA</name>
<keyword evidence="5 11" id="KW-0418">Kinase</keyword>
<feature type="transmembrane region" description="Helical" evidence="8">
    <location>
        <begin position="126"/>
        <end position="145"/>
    </location>
</feature>
<comment type="caution">
    <text evidence="11">The sequence shown here is derived from an EMBL/GenBank/DDBJ whole genome shotgun (WGS) entry which is preliminary data.</text>
</comment>
<feature type="transmembrane region" description="Helical" evidence="8">
    <location>
        <begin position="218"/>
        <end position="238"/>
    </location>
</feature>
<evidence type="ECO:0000259" key="9">
    <source>
        <dbReference type="PROSITE" id="PS50106"/>
    </source>
</evidence>
<dbReference type="Gene3D" id="2.30.42.10">
    <property type="match status" value="1"/>
</dbReference>
<keyword evidence="3 11" id="KW-0808">Transferase</keyword>
<dbReference type="InterPro" id="IPR011712">
    <property type="entry name" value="Sig_transdc_His_kin_sub3_dim/P"/>
</dbReference>
<dbReference type="InterPro" id="IPR050482">
    <property type="entry name" value="Sensor_HK_TwoCompSys"/>
</dbReference>
<feature type="transmembrane region" description="Helical" evidence="8">
    <location>
        <begin position="179"/>
        <end position="198"/>
    </location>
</feature>
<evidence type="ECO:0000256" key="1">
    <source>
        <dbReference type="ARBA" id="ARBA00000085"/>
    </source>
</evidence>
<organism evidence="11 12">
    <name type="scientific">Paenibacillus harenae</name>
    <dbReference type="NCBI Taxonomy" id="306543"/>
    <lineage>
        <taxon>Bacteria</taxon>
        <taxon>Bacillati</taxon>
        <taxon>Bacillota</taxon>
        <taxon>Bacilli</taxon>
        <taxon>Bacillales</taxon>
        <taxon>Paenibacillaceae</taxon>
        <taxon>Paenibacillus</taxon>
    </lineage>
</organism>
<dbReference type="SUPFAM" id="SSF55874">
    <property type="entry name" value="ATPase domain of HSP90 chaperone/DNA topoisomerase II/histidine kinase"/>
    <property type="match status" value="1"/>
</dbReference>
<dbReference type="Pfam" id="PF00595">
    <property type="entry name" value="PDZ"/>
    <property type="match status" value="1"/>
</dbReference>
<accession>A0ABT9U7T4</accession>
<evidence type="ECO:0000256" key="4">
    <source>
        <dbReference type="ARBA" id="ARBA00022741"/>
    </source>
</evidence>
<proteinExistence type="predicted"/>
<dbReference type="SMART" id="SM00387">
    <property type="entry name" value="HATPase_c"/>
    <property type="match status" value="1"/>
</dbReference>
<dbReference type="InterPro" id="IPR005467">
    <property type="entry name" value="His_kinase_dom"/>
</dbReference>
<dbReference type="Proteomes" id="UP001229346">
    <property type="component" value="Unassembled WGS sequence"/>
</dbReference>
<protein>
    <recommendedName>
        <fullName evidence="2">histidine kinase</fullName>
        <ecNumber evidence="2">2.7.13.3</ecNumber>
    </recommendedName>
</protein>
<feature type="transmembrane region" description="Helical" evidence="8">
    <location>
        <begin position="152"/>
        <end position="173"/>
    </location>
</feature>
<feature type="transmembrane region" description="Helical" evidence="8">
    <location>
        <begin position="12"/>
        <end position="30"/>
    </location>
</feature>
<evidence type="ECO:0000256" key="7">
    <source>
        <dbReference type="ARBA" id="ARBA00023012"/>
    </source>
</evidence>
<dbReference type="InterPro" id="IPR003594">
    <property type="entry name" value="HATPase_dom"/>
</dbReference>
<keyword evidence="8" id="KW-0812">Transmembrane</keyword>
<feature type="transmembrane region" description="Helical" evidence="8">
    <location>
        <begin position="284"/>
        <end position="305"/>
    </location>
</feature>
<dbReference type="CDD" id="cd16917">
    <property type="entry name" value="HATPase_UhpB-NarQ-NarX-like"/>
    <property type="match status" value="1"/>
</dbReference>
<dbReference type="PROSITE" id="PS50106">
    <property type="entry name" value="PDZ"/>
    <property type="match status" value="1"/>
</dbReference>
<feature type="domain" description="PDZ" evidence="9">
    <location>
        <begin position="24"/>
        <end position="76"/>
    </location>
</feature>
<dbReference type="GO" id="GO:0004673">
    <property type="term" value="F:protein histidine kinase activity"/>
    <property type="evidence" value="ECO:0007669"/>
    <property type="project" value="UniProtKB-EC"/>
</dbReference>
<keyword evidence="4" id="KW-0547">Nucleotide-binding</keyword>
<evidence type="ECO:0000256" key="2">
    <source>
        <dbReference type="ARBA" id="ARBA00012438"/>
    </source>
</evidence>
<gene>
    <name evidence="11" type="ORF">J2T15_005182</name>
</gene>
<sequence length="799" mass="92223">MSTNTRNRAAFLLLLVAILTILTYITVIIVREPFIGAEVFRNETGEYVVKLVEPAGQAQIKGIRAGDVILTVNGVPAAHYQNANKFNWIEKAEDVSIRHSDGTMQSITFTRGWDGDHSSWEMLIQLYVPLTSFLIFSALSLLLYMKRRNDKAALMLISFFVIIGLSYYCSAATYRSDRIGMSLLYLLLPNIPISFMLFMNKYLSRFNVTFIRKKQIAFLSVIFFAVTVSCLLYVWTSYISTGVFFYIKMLYFGILFFSNFIVIIQLIRKFLNHRNTKLNSLFKITLVSHIVAFTPFTTMNLLPLLVGGGQILPAAFTALFLFVLPIVYFYLLTSNQLFDIDFILTRFKYYTLIAIVPSMAIAAVLLFIVSNTNYNSTWSSGFIVFVVIYIGMTLFLYAKEQIDHRYRPKLFKAMYSYQDSLDRFSRKIARVMKQADLEEILKQEINELLPVNRIHFLLVDYSENVVYPMGEKPDELITGEFLLGASYSMQVGELIDLPYGLGLVIGRQRTRYHILWIGMKTNHTRFNSDELRWLKTMSNYASIVFENLYLIEGLIEDLESELKKEHNTSPWVLRLLFCLSENERRKLAADLHDSALQDQLLWYRKLEAIMMDHPMTDKLDMELQDIKEGLLDVIHQIRETCNELRPPLLKEMGVIEAVESIIELTLMRVNFEVDFHAKPFDRPLNEEQITAIYRIVQELLRNADKHANAKLIRLELEMKHDVIYFRYKDDGIGMDVNQMIATFEHMGLSGIKERVTSLEGDITFHSQRGSGLEVIILIPEKMTSGLSEMGISRDSYLIS</sequence>
<evidence type="ECO:0000256" key="3">
    <source>
        <dbReference type="ARBA" id="ARBA00022679"/>
    </source>
</evidence>
<dbReference type="Gene3D" id="3.30.565.10">
    <property type="entry name" value="Histidine kinase-like ATPase, C-terminal domain"/>
    <property type="match status" value="1"/>
</dbReference>
<dbReference type="InterPro" id="IPR036890">
    <property type="entry name" value="HATPase_C_sf"/>
</dbReference>
<evidence type="ECO:0000259" key="10">
    <source>
        <dbReference type="PROSITE" id="PS50109"/>
    </source>
</evidence>
<dbReference type="InterPro" id="IPR036034">
    <property type="entry name" value="PDZ_sf"/>
</dbReference>
<keyword evidence="8" id="KW-1133">Transmembrane helix</keyword>
<reference evidence="11 12" key="1">
    <citation type="submission" date="2023-07" db="EMBL/GenBank/DDBJ databases">
        <title>Sorghum-associated microbial communities from plants grown in Nebraska, USA.</title>
        <authorList>
            <person name="Schachtman D."/>
        </authorList>
    </citation>
    <scope>NUCLEOTIDE SEQUENCE [LARGE SCALE GENOMIC DNA]</scope>
    <source>
        <strain evidence="11 12">CC482</strain>
    </source>
</reference>
<dbReference type="EC" id="2.7.13.3" evidence="2"/>
<dbReference type="PROSITE" id="PS50109">
    <property type="entry name" value="HIS_KIN"/>
    <property type="match status" value="1"/>
</dbReference>
<feature type="transmembrane region" description="Helical" evidence="8">
    <location>
        <begin position="244"/>
        <end position="264"/>
    </location>
</feature>
<keyword evidence="7" id="KW-0902">Two-component regulatory system</keyword>
<dbReference type="Pfam" id="PF02518">
    <property type="entry name" value="HATPase_c"/>
    <property type="match status" value="1"/>
</dbReference>
<feature type="transmembrane region" description="Helical" evidence="8">
    <location>
        <begin position="378"/>
        <end position="398"/>
    </location>
</feature>
<feature type="domain" description="Histidine kinase" evidence="10">
    <location>
        <begin position="692"/>
        <end position="782"/>
    </location>
</feature>
<evidence type="ECO:0000256" key="8">
    <source>
        <dbReference type="SAM" id="Phobius"/>
    </source>
</evidence>
<feature type="transmembrane region" description="Helical" evidence="8">
    <location>
        <begin position="311"/>
        <end position="331"/>
    </location>
</feature>
<dbReference type="PANTHER" id="PTHR24421:SF60">
    <property type="entry name" value="SENSOR HISTIDINE KINASE COMP"/>
    <property type="match status" value="1"/>
</dbReference>
<dbReference type="PANTHER" id="PTHR24421">
    <property type="entry name" value="NITRATE/NITRITE SENSOR PROTEIN NARX-RELATED"/>
    <property type="match status" value="1"/>
</dbReference>
<dbReference type="RefSeq" id="WP_307207596.1">
    <property type="nucleotide sequence ID" value="NZ_JAUSSU010000012.1"/>
</dbReference>
<dbReference type="Pfam" id="PF07730">
    <property type="entry name" value="HisKA_3"/>
    <property type="match status" value="1"/>
</dbReference>